<reference evidence="4 5" key="1">
    <citation type="submission" date="2018-06" db="EMBL/GenBank/DDBJ databases">
        <title>Combined omics and stable isotope probing to characterize newly discovered Mariana Back-Arc vent microbial communities.</title>
        <authorList>
            <person name="Trembath-Reichert E."/>
            <person name="Huber J.A."/>
        </authorList>
    </citation>
    <scope>NUCLEOTIDE SEQUENCE [LARGE SCALE GENOMIC DNA]</scope>
    <source>
        <strain evidence="3">MAG 58</strain>
        <strain evidence="2">MAG 63_1</strain>
    </source>
</reference>
<proteinExistence type="predicted"/>
<dbReference type="Pfam" id="PF09723">
    <property type="entry name" value="Zn_ribbon_8"/>
    <property type="match status" value="1"/>
</dbReference>
<gene>
    <name evidence="3" type="ORF">DSY96_05725</name>
    <name evidence="2" type="ORF">DSY97_00865</name>
</gene>
<accession>A0A432GE32</accession>
<dbReference type="AlphaFoldDB" id="A0A432GE32"/>
<name>A0A432GE32_9DELT</name>
<evidence type="ECO:0000313" key="3">
    <source>
        <dbReference type="EMBL" id="RTZ84837.1"/>
    </source>
</evidence>
<comment type="caution">
    <text evidence="2">The sequence shown here is derived from an EMBL/GenBank/DDBJ whole genome shotgun (WGS) entry which is preliminary data.</text>
</comment>
<organism evidence="2 4">
    <name type="scientific">SAR324 cluster bacterium</name>
    <dbReference type="NCBI Taxonomy" id="2024889"/>
    <lineage>
        <taxon>Bacteria</taxon>
        <taxon>Deltaproteobacteria</taxon>
        <taxon>SAR324 cluster</taxon>
    </lineage>
</organism>
<protein>
    <submittedName>
        <fullName evidence="2">Zinc ribbon domain-containing protein</fullName>
    </submittedName>
</protein>
<dbReference type="InterPro" id="IPR013429">
    <property type="entry name" value="Regulatory_FmdB_Zinc_ribbon"/>
</dbReference>
<dbReference type="Proteomes" id="UP000286801">
    <property type="component" value="Unassembled WGS sequence"/>
</dbReference>
<feature type="domain" description="Putative regulatory protein FmdB zinc ribbon" evidence="1">
    <location>
        <begin position="1"/>
        <end position="43"/>
    </location>
</feature>
<dbReference type="Proteomes" id="UP000287917">
    <property type="component" value="Unassembled WGS sequence"/>
</dbReference>
<dbReference type="EMBL" id="QNZK01000198">
    <property type="protein sequence ID" value="RTZ84837.1"/>
    <property type="molecule type" value="Genomic_DNA"/>
</dbReference>
<sequence>MPLYDYQCQQCTNGFTELRRSSEMDIQIDCPECGSRETIRSISSFAVGGSVSGIPSVSAPSRRPFS</sequence>
<dbReference type="EMBL" id="QNZL01000024">
    <property type="protein sequence ID" value="RTZ81541.1"/>
    <property type="molecule type" value="Genomic_DNA"/>
</dbReference>
<evidence type="ECO:0000313" key="2">
    <source>
        <dbReference type="EMBL" id="RTZ81541.1"/>
    </source>
</evidence>
<evidence type="ECO:0000313" key="4">
    <source>
        <dbReference type="Proteomes" id="UP000286801"/>
    </source>
</evidence>
<evidence type="ECO:0000313" key="5">
    <source>
        <dbReference type="Proteomes" id="UP000287917"/>
    </source>
</evidence>
<dbReference type="NCBIfam" id="TIGR02605">
    <property type="entry name" value="CxxC_CxxC_SSSS"/>
    <property type="match status" value="1"/>
</dbReference>
<dbReference type="SMART" id="SM00834">
    <property type="entry name" value="CxxC_CXXC_SSSS"/>
    <property type="match status" value="1"/>
</dbReference>
<evidence type="ECO:0000259" key="1">
    <source>
        <dbReference type="SMART" id="SM00834"/>
    </source>
</evidence>